<organism evidence="7 8">
    <name type="scientific">Cryptolaemus montrouzieri</name>
    <dbReference type="NCBI Taxonomy" id="559131"/>
    <lineage>
        <taxon>Eukaryota</taxon>
        <taxon>Metazoa</taxon>
        <taxon>Ecdysozoa</taxon>
        <taxon>Arthropoda</taxon>
        <taxon>Hexapoda</taxon>
        <taxon>Insecta</taxon>
        <taxon>Pterygota</taxon>
        <taxon>Neoptera</taxon>
        <taxon>Endopterygota</taxon>
        <taxon>Coleoptera</taxon>
        <taxon>Polyphaga</taxon>
        <taxon>Cucujiformia</taxon>
        <taxon>Coccinelloidea</taxon>
        <taxon>Coccinellidae</taxon>
        <taxon>Scymninae</taxon>
        <taxon>Scymnini</taxon>
        <taxon>Cryptolaemus</taxon>
    </lineage>
</organism>
<reference evidence="7 8" key="1">
    <citation type="journal article" date="2021" name="BMC Biol.">
        <title>Horizontally acquired antibacterial genes associated with adaptive radiation of ladybird beetles.</title>
        <authorList>
            <person name="Li H.S."/>
            <person name="Tang X.F."/>
            <person name="Huang Y.H."/>
            <person name="Xu Z.Y."/>
            <person name="Chen M.L."/>
            <person name="Du X.Y."/>
            <person name="Qiu B.Y."/>
            <person name="Chen P.T."/>
            <person name="Zhang W."/>
            <person name="Slipinski A."/>
            <person name="Escalona H.E."/>
            <person name="Waterhouse R.M."/>
            <person name="Zwick A."/>
            <person name="Pang H."/>
        </authorList>
    </citation>
    <scope>NUCLEOTIDE SEQUENCE [LARGE SCALE GENOMIC DNA]</scope>
    <source>
        <strain evidence="7">SYSU2018</strain>
    </source>
</reference>
<evidence type="ECO:0000259" key="6">
    <source>
        <dbReference type="Pfam" id="PF21238"/>
    </source>
</evidence>
<evidence type="ECO:0000313" key="7">
    <source>
        <dbReference type="EMBL" id="KAL3286525.1"/>
    </source>
</evidence>
<evidence type="ECO:0000259" key="5">
    <source>
        <dbReference type="Pfam" id="PF21237"/>
    </source>
</evidence>
<feature type="domain" description="Pus10 N-terminal eukaryotes" evidence="5">
    <location>
        <begin position="58"/>
        <end position="231"/>
    </location>
</feature>
<feature type="domain" description="Pus10-like C-terminal" evidence="6">
    <location>
        <begin position="239"/>
        <end position="492"/>
    </location>
</feature>
<dbReference type="GO" id="GO:0008033">
    <property type="term" value="P:tRNA processing"/>
    <property type="evidence" value="ECO:0007669"/>
    <property type="project" value="UniProtKB-KW"/>
</dbReference>
<dbReference type="PANTHER" id="PTHR21568">
    <property type="entry name" value="TRNA PSEUDOURIDINE SYNTHASE PUS10"/>
    <property type="match status" value="1"/>
</dbReference>
<dbReference type="FunFam" id="3.30.70.2510:FF:000001">
    <property type="entry name" value="tRNA pseudouridine synthase Pus10"/>
    <property type="match status" value="1"/>
</dbReference>
<keyword evidence="4" id="KW-0413">Isomerase</keyword>
<evidence type="ECO:0000256" key="3">
    <source>
        <dbReference type="ARBA" id="ARBA00022694"/>
    </source>
</evidence>
<dbReference type="AlphaFoldDB" id="A0ABD2P6P4"/>
<dbReference type="SUPFAM" id="SSF55120">
    <property type="entry name" value="Pseudouridine synthase"/>
    <property type="match status" value="1"/>
</dbReference>
<dbReference type="Pfam" id="PF21237">
    <property type="entry name" value="Pus10_N_euk"/>
    <property type="match status" value="1"/>
</dbReference>
<dbReference type="PANTHER" id="PTHR21568:SF0">
    <property type="entry name" value="TRNA PSEUDOURIDINE SYNTHASE PUS10"/>
    <property type="match status" value="1"/>
</dbReference>
<name>A0ABD2P6P4_9CUCU</name>
<dbReference type="InterPro" id="IPR039894">
    <property type="entry name" value="Pus10-like"/>
</dbReference>
<keyword evidence="8" id="KW-1185">Reference proteome</keyword>
<dbReference type="EC" id="5.4.99.25" evidence="2"/>
<dbReference type="InterPro" id="IPR048742">
    <property type="entry name" value="Pus10_N_euk"/>
</dbReference>
<evidence type="ECO:0000256" key="1">
    <source>
        <dbReference type="ARBA" id="ARBA00009652"/>
    </source>
</evidence>
<evidence type="ECO:0000313" key="8">
    <source>
        <dbReference type="Proteomes" id="UP001516400"/>
    </source>
</evidence>
<dbReference type="Gene3D" id="3.30.70.2510">
    <property type="match status" value="1"/>
</dbReference>
<comment type="caution">
    <text evidence="7">The sequence shown here is derived from an EMBL/GenBank/DDBJ whole genome shotgun (WGS) entry which is preliminary data.</text>
</comment>
<evidence type="ECO:0000256" key="4">
    <source>
        <dbReference type="ARBA" id="ARBA00023235"/>
    </source>
</evidence>
<evidence type="ECO:0000256" key="2">
    <source>
        <dbReference type="ARBA" id="ARBA00012787"/>
    </source>
</evidence>
<dbReference type="GO" id="GO:0160148">
    <property type="term" value="F:tRNA pseudouridine(55) synthase activity"/>
    <property type="evidence" value="ECO:0007669"/>
    <property type="project" value="UniProtKB-EC"/>
</dbReference>
<protein>
    <recommendedName>
        <fullName evidence="2">tRNA pseudouridine(55) synthase</fullName>
        <ecNumber evidence="2">5.4.99.25</ecNumber>
    </recommendedName>
</protein>
<gene>
    <name evidence="7" type="ORF">HHI36_001030</name>
</gene>
<sequence>MSAEEVYLELKNIGCCYRCCLRLLGEKFANYEDPEQSLKELIPSAEEIKIKKARRNPCVICLGVLESNFLDDILNHSCWKELQEFDSNTYKINLNSPTNVILRDKAVNFYIKKKFPDFYKAHDLDESVLPIHSAFKLAFRMCLDQNCGKRYDVHSGVQLWLTIAHCNSEEEVKVIHELDVTACKKHKNMRGKSFGKKTINNILSTISEEKFWKHVKVPPEIPSFPVQISSITIEGLPIFIGGRYCKYSRLLSQTPWNNENTNGDGIVDELESKRTQNRVITSCVQDIIFDGLHRTFGFDKERMTFSASGREDTDVRCLGSGRPFFVKIENVKGKVKTELFRALEETINQSTDVSVFDMQQVDKTALKEIKCGEELKRKTYIALCLIKDPMKYAGEVVPKINEVDCKNLIIQQKTPTRVIHRRTLSTRPKQIFYMKAIEIPEYRDLFQLTVITQAGTYVKEFIHGDFGHTYPCLGNLINTDVDIFRLDVIGIDLNWPKHINSVQHSEMKDEYCLDTSTTIEQKHDEVLDLEKKENIDHVS</sequence>
<dbReference type="InterPro" id="IPR048741">
    <property type="entry name" value="Pus10-like_C"/>
</dbReference>
<accession>A0ABD2P6P4</accession>
<dbReference type="Gene3D" id="3.30.70.3190">
    <property type="match status" value="1"/>
</dbReference>
<comment type="similarity">
    <text evidence="1">Belongs to the pseudouridine synthase Pus10 family.</text>
</comment>
<dbReference type="InterPro" id="IPR020103">
    <property type="entry name" value="PsdUridine_synth_cat_dom_sf"/>
</dbReference>
<dbReference type="Proteomes" id="UP001516400">
    <property type="component" value="Unassembled WGS sequence"/>
</dbReference>
<dbReference type="Pfam" id="PF21238">
    <property type="entry name" value="Pus10_C"/>
    <property type="match status" value="1"/>
</dbReference>
<dbReference type="EMBL" id="JABFTP020000185">
    <property type="protein sequence ID" value="KAL3286525.1"/>
    <property type="molecule type" value="Genomic_DNA"/>
</dbReference>
<proteinExistence type="inferred from homology"/>
<keyword evidence="3" id="KW-0819">tRNA processing</keyword>